<keyword evidence="6 10" id="KW-0812">Transmembrane</keyword>
<comment type="catalytic activity">
    <reaction evidence="1">
        <text>ATP + protein L-histidine = ADP + protein N-phospho-L-histidine.</text>
        <dbReference type="EC" id="2.7.13.3"/>
    </reaction>
</comment>
<dbReference type="GO" id="GO:0004721">
    <property type="term" value="F:phosphoprotein phosphatase activity"/>
    <property type="evidence" value="ECO:0007669"/>
    <property type="project" value="TreeGrafter"/>
</dbReference>
<dbReference type="InterPro" id="IPR005467">
    <property type="entry name" value="His_kinase_dom"/>
</dbReference>
<accession>A0AAP4PZV1</accession>
<feature type="transmembrane region" description="Helical" evidence="10">
    <location>
        <begin position="25"/>
        <end position="44"/>
    </location>
</feature>
<dbReference type="InterPro" id="IPR050351">
    <property type="entry name" value="BphY/WalK/GraS-like"/>
</dbReference>
<keyword evidence="8 10" id="KW-1133">Transmembrane helix</keyword>
<dbReference type="AlphaFoldDB" id="A0AAP4PZV1"/>
<evidence type="ECO:0000313" key="12">
    <source>
        <dbReference type="EMBL" id="MDN5132984.1"/>
    </source>
</evidence>
<evidence type="ECO:0000313" key="13">
    <source>
        <dbReference type="Proteomes" id="UP001171508"/>
    </source>
</evidence>
<evidence type="ECO:0000256" key="10">
    <source>
        <dbReference type="SAM" id="Phobius"/>
    </source>
</evidence>
<keyword evidence="7 12" id="KW-0418">Kinase</keyword>
<evidence type="ECO:0000256" key="9">
    <source>
        <dbReference type="ARBA" id="ARBA00023136"/>
    </source>
</evidence>
<dbReference type="PANTHER" id="PTHR45453">
    <property type="entry name" value="PHOSPHATE REGULON SENSOR PROTEIN PHOR"/>
    <property type="match status" value="1"/>
</dbReference>
<keyword evidence="9 10" id="KW-0472">Membrane</keyword>
<reference evidence="12" key="1">
    <citation type="journal article" date="2023" name="Microorganisms">
        <title>Genomic Characterization of Arcobacter butzleri Strains Isolated from Various Sources in Lithuania.</title>
        <authorList>
            <person name="Uljanovas D."/>
            <person name="Golz G."/>
            <person name="Fleischmann S."/>
            <person name="Kudirkiene E."/>
            <person name="Kasetiene N."/>
            <person name="Grineviciene A."/>
            <person name="Tamuleviciene E."/>
            <person name="Aksomaitiene J."/>
            <person name="Alter T."/>
            <person name="Malakauskas M."/>
        </authorList>
    </citation>
    <scope>NUCLEOTIDE SEQUENCE</scope>
    <source>
        <strain evidence="12">H19</strain>
    </source>
</reference>
<comment type="subcellular location">
    <subcellularLocation>
        <location evidence="2">Cell membrane</location>
        <topology evidence="2">Multi-pass membrane protein</topology>
    </subcellularLocation>
</comment>
<dbReference type="SMART" id="SM00387">
    <property type="entry name" value="HATPase_c"/>
    <property type="match status" value="1"/>
</dbReference>
<dbReference type="PANTHER" id="PTHR45453:SF2">
    <property type="entry name" value="HISTIDINE KINASE"/>
    <property type="match status" value="1"/>
</dbReference>
<keyword evidence="4" id="KW-1003">Cell membrane</keyword>
<dbReference type="InterPro" id="IPR003594">
    <property type="entry name" value="HATPase_dom"/>
</dbReference>
<dbReference type="CDD" id="cd00075">
    <property type="entry name" value="HATPase"/>
    <property type="match status" value="1"/>
</dbReference>
<gene>
    <name evidence="12" type="ORF">PJV92_09660</name>
</gene>
<comment type="caution">
    <text evidence="12">The sequence shown here is derived from an EMBL/GenBank/DDBJ whole genome shotgun (WGS) entry which is preliminary data.</text>
</comment>
<dbReference type="EC" id="2.7.13.3" evidence="3"/>
<dbReference type="GO" id="GO:0000155">
    <property type="term" value="F:phosphorelay sensor kinase activity"/>
    <property type="evidence" value="ECO:0007669"/>
    <property type="project" value="TreeGrafter"/>
</dbReference>
<dbReference type="Gene3D" id="3.30.565.10">
    <property type="entry name" value="Histidine kinase-like ATPase, C-terminal domain"/>
    <property type="match status" value="1"/>
</dbReference>
<evidence type="ECO:0000256" key="1">
    <source>
        <dbReference type="ARBA" id="ARBA00000085"/>
    </source>
</evidence>
<evidence type="ECO:0000256" key="6">
    <source>
        <dbReference type="ARBA" id="ARBA00022692"/>
    </source>
</evidence>
<protein>
    <recommendedName>
        <fullName evidence="3">histidine kinase</fullName>
        <ecNumber evidence="3">2.7.13.3</ecNumber>
    </recommendedName>
</protein>
<evidence type="ECO:0000256" key="5">
    <source>
        <dbReference type="ARBA" id="ARBA00022679"/>
    </source>
</evidence>
<dbReference type="PROSITE" id="PS50109">
    <property type="entry name" value="HIS_KIN"/>
    <property type="match status" value="1"/>
</dbReference>
<keyword evidence="5" id="KW-0808">Transferase</keyword>
<dbReference type="InterPro" id="IPR036890">
    <property type="entry name" value="HATPase_C_sf"/>
</dbReference>
<proteinExistence type="predicted"/>
<evidence type="ECO:0000256" key="2">
    <source>
        <dbReference type="ARBA" id="ARBA00004651"/>
    </source>
</evidence>
<evidence type="ECO:0000259" key="11">
    <source>
        <dbReference type="PROSITE" id="PS50109"/>
    </source>
</evidence>
<dbReference type="GO" id="GO:0005886">
    <property type="term" value="C:plasma membrane"/>
    <property type="evidence" value="ECO:0007669"/>
    <property type="project" value="UniProtKB-SubCell"/>
</dbReference>
<dbReference type="EMBL" id="JAQJJM010000025">
    <property type="protein sequence ID" value="MDN5132984.1"/>
    <property type="molecule type" value="Genomic_DNA"/>
</dbReference>
<dbReference type="RefSeq" id="WP_175530771.1">
    <property type="nucleotide sequence ID" value="NZ_JABWGL010000003.1"/>
</dbReference>
<evidence type="ECO:0000256" key="7">
    <source>
        <dbReference type="ARBA" id="ARBA00022777"/>
    </source>
</evidence>
<evidence type="ECO:0000256" key="3">
    <source>
        <dbReference type="ARBA" id="ARBA00012438"/>
    </source>
</evidence>
<reference evidence="12" key="2">
    <citation type="submission" date="2023-01" db="EMBL/GenBank/DDBJ databases">
        <authorList>
            <person name="Uljanovas D."/>
        </authorList>
    </citation>
    <scope>NUCLEOTIDE SEQUENCE</scope>
    <source>
        <strain evidence="12">H19</strain>
    </source>
</reference>
<evidence type="ECO:0000256" key="4">
    <source>
        <dbReference type="ARBA" id="ARBA00022475"/>
    </source>
</evidence>
<dbReference type="GO" id="GO:0016036">
    <property type="term" value="P:cellular response to phosphate starvation"/>
    <property type="evidence" value="ECO:0007669"/>
    <property type="project" value="TreeGrafter"/>
</dbReference>
<dbReference type="Pfam" id="PF02518">
    <property type="entry name" value="HATPase_c"/>
    <property type="match status" value="1"/>
</dbReference>
<feature type="domain" description="Histidine kinase" evidence="11">
    <location>
        <begin position="349"/>
        <end position="548"/>
    </location>
</feature>
<feature type="transmembrane region" description="Helical" evidence="10">
    <location>
        <begin position="312"/>
        <end position="331"/>
    </location>
</feature>
<organism evidence="12 13">
    <name type="scientific">Aliarcobacter butzleri</name>
    <dbReference type="NCBI Taxonomy" id="28197"/>
    <lineage>
        <taxon>Bacteria</taxon>
        <taxon>Pseudomonadati</taxon>
        <taxon>Campylobacterota</taxon>
        <taxon>Epsilonproteobacteria</taxon>
        <taxon>Campylobacterales</taxon>
        <taxon>Arcobacteraceae</taxon>
        <taxon>Aliarcobacter</taxon>
    </lineage>
</organism>
<name>A0AAP4PZV1_9BACT</name>
<dbReference type="Proteomes" id="UP001171508">
    <property type="component" value="Unassembled WGS sequence"/>
</dbReference>
<evidence type="ECO:0000256" key="8">
    <source>
        <dbReference type="ARBA" id="ARBA00022989"/>
    </source>
</evidence>
<sequence length="554" mass="65429">MREIKKNYQGILWGLTSYMPKPSTFLFFVMFLFLLLSFTSYILIFKNIKDNHQKNQEITFYKIQKSTNTLLTKLLYKFSIQKDILLEKHKEVLKYLENNSYDENLNTIYEKINQGLPNKPYNIYITDENLVIKNTTYLPDLDFDLSFAKELFEKHRLEKAIGVSIPIFELYSSNFNSYTNSSLEKNDKRILQISFTYDDIKVDLKNLQDIIESFKDIKNSDAFLISKDYVGDFMFKSLKSYKISNDIIKERISKGKYLANYLKDREFVSHYDEDNNFSISYLSEKSPIFDDAKIIYSITFDETQFKEDIFKLNLLMFFITILGILAIYFIYKMRYKEFLLSYKDKFIEYSIHEIKTPLSIINLNLQLKNEVSGEDGYSKKMEGALRTLRNSYEDMTFLHTKSKINYKVETLNLENILKDRIKYFDLIAKTQSRNLELEILNSVFVNISKIELERLIDNNISNAIKYSKINSNIKIILKDNNLRFISVGDKIKDTKSIFQRYMRENTSLGGHGIGLSIVKDICDKYNIKIVVISQENQNIFSYSFNYHTNITSKL</sequence>
<dbReference type="SUPFAM" id="SSF55874">
    <property type="entry name" value="ATPase domain of HSP90 chaperone/DNA topoisomerase II/histidine kinase"/>
    <property type="match status" value="1"/>
</dbReference>